<feature type="domain" description="Ciliary microtubule inner protein 2A-C-like" evidence="7">
    <location>
        <begin position="180"/>
        <end position="217"/>
    </location>
</feature>
<organism evidence="8 9">
    <name type="scientific">Euphydryas editha</name>
    <name type="common">Edith's checkerspot</name>
    <dbReference type="NCBI Taxonomy" id="104508"/>
    <lineage>
        <taxon>Eukaryota</taxon>
        <taxon>Metazoa</taxon>
        <taxon>Ecdysozoa</taxon>
        <taxon>Arthropoda</taxon>
        <taxon>Hexapoda</taxon>
        <taxon>Insecta</taxon>
        <taxon>Pterygota</taxon>
        <taxon>Neoptera</taxon>
        <taxon>Endopterygota</taxon>
        <taxon>Lepidoptera</taxon>
        <taxon>Glossata</taxon>
        <taxon>Ditrysia</taxon>
        <taxon>Papilionoidea</taxon>
        <taxon>Nymphalidae</taxon>
        <taxon>Nymphalinae</taxon>
        <taxon>Euphydryas</taxon>
    </lineage>
</organism>
<dbReference type="Proteomes" id="UP001153954">
    <property type="component" value="Unassembled WGS sequence"/>
</dbReference>
<dbReference type="InterPro" id="IPR018902">
    <property type="entry name" value="CMI2A-C-like_dom"/>
</dbReference>
<proteinExistence type="inferred from homology"/>
<feature type="domain" description="Ciliary microtubule inner protein 2A-C-like" evidence="7">
    <location>
        <begin position="115"/>
        <end position="154"/>
    </location>
</feature>
<evidence type="ECO:0000256" key="6">
    <source>
        <dbReference type="SAM" id="Phobius"/>
    </source>
</evidence>
<dbReference type="PANTHER" id="PTHR22146:SF17">
    <property type="entry name" value="PROTEIN FAM166B-LIKE PROTEIN"/>
    <property type="match status" value="1"/>
</dbReference>
<keyword evidence="9" id="KW-1185">Reference proteome</keyword>
<comment type="caution">
    <text evidence="8">The sequence shown here is derived from an EMBL/GenBank/DDBJ whole genome shotgun (WGS) entry which is preliminary data.</text>
</comment>
<dbReference type="GO" id="GO:0005930">
    <property type="term" value="C:axoneme"/>
    <property type="evidence" value="ECO:0007669"/>
    <property type="project" value="UniProtKB-SubCell"/>
</dbReference>
<dbReference type="Pfam" id="PF10629">
    <property type="entry name" value="CMI2B-like"/>
    <property type="match status" value="2"/>
</dbReference>
<dbReference type="PANTHER" id="PTHR22146">
    <property type="entry name" value="CAT EYE SYNDROME CRITICAL REGION PROTEIN 6"/>
    <property type="match status" value="1"/>
</dbReference>
<keyword evidence="2" id="KW-0963">Cytoplasm</keyword>
<dbReference type="AlphaFoldDB" id="A0AAU9TWI6"/>
<evidence type="ECO:0000259" key="7">
    <source>
        <dbReference type="Pfam" id="PF10629"/>
    </source>
</evidence>
<evidence type="ECO:0000256" key="5">
    <source>
        <dbReference type="ARBA" id="ARBA00035661"/>
    </source>
</evidence>
<evidence type="ECO:0000256" key="1">
    <source>
        <dbReference type="ARBA" id="ARBA00004430"/>
    </source>
</evidence>
<keyword evidence="6" id="KW-1133">Transmembrane helix</keyword>
<sequence>MAVERSLHRRNHYDKYTMKLLLILFFQLKVIVALYYAKVGSPGCLTFNNTCVDECPEYMHRVNSECRPTPSQRTCDEPVAVSMGVICDWSRCDCDFPFVLHLASGYCFAYEDCPYTGHCPLLKFRYGKCYGDNTRQILKEIRSKGLFNKPMQYRPGDNYELNNMRRRDTPNRELYSRHRQPAYMTGYTGYVPGMNFTYGKSYGRAADDCIADFNDNQRELRRKADLNRSFIRSRSAPKMETVHSRDEIRRDLNRFIEINKYKENTISPEFPPIAGYTGHIPRIKGSEASLSQRYHCAAKRGLELIKMERDKMKQIQNADANIKSILKDNDKKYSYWNWG</sequence>
<evidence type="ECO:0000256" key="4">
    <source>
        <dbReference type="ARBA" id="ARBA00023273"/>
    </source>
</evidence>
<protein>
    <recommendedName>
        <fullName evidence="7">Ciliary microtubule inner protein 2A-C-like domain-containing protein</fullName>
    </recommendedName>
</protein>
<evidence type="ECO:0000313" key="9">
    <source>
        <dbReference type="Proteomes" id="UP001153954"/>
    </source>
</evidence>
<comment type="similarity">
    <text evidence="5">Belongs to the CIMIP2 family.</text>
</comment>
<comment type="subcellular location">
    <subcellularLocation>
        <location evidence="1">Cytoplasm</location>
        <location evidence="1">Cytoskeleton</location>
        <location evidence="1">Cilium axoneme</location>
    </subcellularLocation>
</comment>
<name>A0AAU9TWI6_EUPED</name>
<gene>
    <name evidence="8" type="ORF">EEDITHA_LOCUS7316</name>
</gene>
<evidence type="ECO:0000313" key="8">
    <source>
        <dbReference type="EMBL" id="CAH2091450.1"/>
    </source>
</evidence>
<dbReference type="EMBL" id="CAKOGL010000010">
    <property type="protein sequence ID" value="CAH2091450.1"/>
    <property type="molecule type" value="Genomic_DNA"/>
</dbReference>
<feature type="transmembrane region" description="Helical" evidence="6">
    <location>
        <begin position="20"/>
        <end position="37"/>
    </location>
</feature>
<keyword evidence="3" id="KW-0206">Cytoskeleton</keyword>
<evidence type="ECO:0000256" key="2">
    <source>
        <dbReference type="ARBA" id="ARBA00022490"/>
    </source>
</evidence>
<keyword evidence="6" id="KW-0472">Membrane</keyword>
<dbReference type="GO" id="GO:0015630">
    <property type="term" value="C:microtubule cytoskeleton"/>
    <property type="evidence" value="ECO:0007669"/>
    <property type="project" value="UniProtKB-ARBA"/>
</dbReference>
<accession>A0AAU9TWI6</accession>
<keyword evidence="4" id="KW-0966">Cell projection</keyword>
<evidence type="ECO:0000256" key="3">
    <source>
        <dbReference type="ARBA" id="ARBA00023212"/>
    </source>
</evidence>
<keyword evidence="6" id="KW-0812">Transmembrane</keyword>
<reference evidence="8" key="1">
    <citation type="submission" date="2022-03" db="EMBL/GenBank/DDBJ databases">
        <authorList>
            <person name="Tunstrom K."/>
        </authorList>
    </citation>
    <scope>NUCLEOTIDE SEQUENCE</scope>
</reference>